<sequence>HRLSSTGDFADFLKKRKEKTRNRVGPSKFLYHMVLHAHGLLKMINFKSILLHL</sequence>
<feature type="non-terminal residue" evidence="1">
    <location>
        <position position="1"/>
    </location>
</feature>
<feature type="non-terminal residue" evidence="1">
    <location>
        <position position="53"/>
    </location>
</feature>
<keyword evidence="2" id="KW-1185">Reference proteome</keyword>
<dbReference type="EMBL" id="JANJYI010000008">
    <property type="protein sequence ID" value="KAK2639052.1"/>
    <property type="molecule type" value="Genomic_DNA"/>
</dbReference>
<proteinExistence type="predicted"/>
<protein>
    <submittedName>
        <fullName evidence="1">Uncharacterized protein</fullName>
    </submittedName>
</protein>
<evidence type="ECO:0000313" key="1">
    <source>
        <dbReference type="EMBL" id="KAK2639052.1"/>
    </source>
</evidence>
<dbReference type="AlphaFoldDB" id="A0AAD9TMY5"/>
<evidence type="ECO:0000313" key="2">
    <source>
        <dbReference type="Proteomes" id="UP001280121"/>
    </source>
</evidence>
<comment type="caution">
    <text evidence="1">The sequence shown here is derived from an EMBL/GenBank/DDBJ whole genome shotgun (WGS) entry which is preliminary data.</text>
</comment>
<name>A0AAD9TMY5_9ROSI</name>
<reference evidence="1" key="1">
    <citation type="journal article" date="2023" name="Plant J.">
        <title>Genome sequences and population genomics provide insights into the demographic history, inbreeding, and mutation load of two 'living fossil' tree species of Dipteronia.</title>
        <authorList>
            <person name="Feng Y."/>
            <person name="Comes H.P."/>
            <person name="Chen J."/>
            <person name="Zhu S."/>
            <person name="Lu R."/>
            <person name="Zhang X."/>
            <person name="Li P."/>
            <person name="Qiu J."/>
            <person name="Olsen K.M."/>
            <person name="Qiu Y."/>
        </authorList>
    </citation>
    <scope>NUCLEOTIDE SEQUENCE</scope>
    <source>
        <strain evidence="1">KIB01</strain>
    </source>
</reference>
<accession>A0AAD9TMY5</accession>
<dbReference type="Proteomes" id="UP001280121">
    <property type="component" value="Unassembled WGS sequence"/>
</dbReference>
<gene>
    <name evidence="1" type="ORF">Ddye_026847</name>
</gene>
<organism evidence="1 2">
    <name type="scientific">Dipteronia dyeriana</name>
    <dbReference type="NCBI Taxonomy" id="168575"/>
    <lineage>
        <taxon>Eukaryota</taxon>
        <taxon>Viridiplantae</taxon>
        <taxon>Streptophyta</taxon>
        <taxon>Embryophyta</taxon>
        <taxon>Tracheophyta</taxon>
        <taxon>Spermatophyta</taxon>
        <taxon>Magnoliopsida</taxon>
        <taxon>eudicotyledons</taxon>
        <taxon>Gunneridae</taxon>
        <taxon>Pentapetalae</taxon>
        <taxon>rosids</taxon>
        <taxon>malvids</taxon>
        <taxon>Sapindales</taxon>
        <taxon>Sapindaceae</taxon>
        <taxon>Hippocastanoideae</taxon>
        <taxon>Acereae</taxon>
        <taxon>Dipteronia</taxon>
    </lineage>
</organism>